<evidence type="ECO:0008006" key="3">
    <source>
        <dbReference type="Google" id="ProtNLM"/>
    </source>
</evidence>
<proteinExistence type="predicted"/>
<protein>
    <recommendedName>
        <fullName evidence="3">Secreted protein</fullName>
    </recommendedName>
</protein>
<keyword evidence="2" id="KW-1185">Reference proteome</keyword>
<evidence type="ECO:0000313" key="1">
    <source>
        <dbReference type="EMBL" id="NHN85875.1"/>
    </source>
</evidence>
<evidence type="ECO:0000313" key="2">
    <source>
        <dbReference type="Proteomes" id="UP000635278"/>
    </source>
</evidence>
<gene>
    <name evidence="1" type="ORF">GOB93_14665</name>
</gene>
<dbReference type="RefSeq" id="WP_173584260.1">
    <property type="nucleotide sequence ID" value="NZ_WOTB01000021.1"/>
</dbReference>
<comment type="caution">
    <text evidence="1">The sequence shown here is derived from an EMBL/GenBank/DDBJ whole genome shotgun (WGS) entry which is preliminary data.</text>
</comment>
<dbReference type="EMBL" id="WOTB01000021">
    <property type="protein sequence ID" value="NHN85875.1"/>
    <property type="molecule type" value="Genomic_DNA"/>
</dbReference>
<name>A0ABX0JS80_9PROT</name>
<accession>A0ABX0JS80</accession>
<reference evidence="1 2" key="1">
    <citation type="journal article" date="2020" name="Int. J. Syst. Evol. Microbiol.">
        <title>Novel acetic acid bacteria from cider fermentations: Acetobacter conturbans sp. nov. and Acetobacter fallax sp. nov.</title>
        <authorList>
            <person name="Sombolestani A.S."/>
            <person name="Cleenwerck I."/>
            <person name="Cnockaert M."/>
            <person name="Borremans W."/>
            <person name="Wieme A.D."/>
            <person name="De Vuyst L."/>
            <person name="Vandamme P."/>
        </authorList>
    </citation>
    <scope>NUCLEOTIDE SEQUENCE [LARGE SCALE GENOMIC DNA]</scope>
    <source>
        <strain evidence="1 2">LMG 30640</strain>
    </source>
</reference>
<organism evidence="1 2">
    <name type="scientific">Acetobacter musti</name>
    <dbReference type="NCBI Taxonomy" id="864732"/>
    <lineage>
        <taxon>Bacteria</taxon>
        <taxon>Pseudomonadati</taxon>
        <taxon>Pseudomonadota</taxon>
        <taxon>Alphaproteobacteria</taxon>
        <taxon>Acetobacterales</taxon>
        <taxon>Acetobacteraceae</taxon>
        <taxon>Acetobacter</taxon>
    </lineage>
</organism>
<sequence>MRQFGTRATLAILCIGLTDCVNTTSTSINAAAGSGGAQARRVVSIPKSALYRVADKIVRTDADTILNYWGAVDSNCTPEKYQVIKIVRDPAHGRAWLADYKTHPHFPSQNARYKCNATPITATALHYTSASGYTGFDTIGVMVADPHGNVMNVAMRIRVVSASDSSAADNPFPPDDI</sequence>
<dbReference type="Proteomes" id="UP000635278">
    <property type="component" value="Unassembled WGS sequence"/>
</dbReference>